<evidence type="ECO:0000313" key="1">
    <source>
        <dbReference type="EMBL" id="GLH94906.1"/>
    </source>
</evidence>
<reference evidence="1" key="1">
    <citation type="submission" date="2022-12" db="EMBL/GenBank/DDBJ databases">
        <title>New Phytohabitans aurantiacus sp. RD004123 nov., an actinomycete isolated from soil.</title>
        <authorList>
            <person name="Triningsih D.W."/>
            <person name="Harunari E."/>
            <person name="Igarashi Y."/>
        </authorList>
    </citation>
    <scope>NUCLEOTIDE SEQUENCE</scope>
    <source>
        <strain evidence="1">RD004123</strain>
    </source>
</reference>
<comment type="caution">
    <text evidence="1">The sequence shown here is derived from an EMBL/GenBank/DDBJ whole genome shotgun (WGS) entry which is preliminary data.</text>
</comment>
<protein>
    <recommendedName>
        <fullName evidence="3">Major capsid protein</fullName>
    </recommendedName>
</protein>
<organism evidence="1 2">
    <name type="scientific">Phytohabitans aurantiacus</name>
    <dbReference type="NCBI Taxonomy" id="3016789"/>
    <lineage>
        <taxon>Bacteria</taxon>
        <taxon>Bacillati</taxon>
        <taxon>Actinomycetota</taxon>
        <taxon>Actinomycetes</taxon>
        <taxon>Micromonosporales</taxon>
        <taxon>Micromonosporaceae</taxon>
    </lineage>
</organism>
<dbReference type="Proteomes" id="UP001144280">
    <property type="component" value="Unassembled WGS sequence"/>
</dbReference>
<evidence type="ECO:0000313" key="2">
    <source>
        <dbReference type="Proteomes" id="UP001144280"/>
    </source>
</evidence>
<accession>A0ABQ5QM30</accession>
<evidence type="ECO:0008006" key="3">
    <source>
        <dbReference type="Google" id="ProtNLM"/>
    </source>
</evidence>
<name>A0ABQ5QM30_9ACTN</name>
<dbReference type="EMBL" id="BSDI01000001">
    <property type="protein sequence ID" value="GLH94906.1"/>
    <property type="molecule type" value="Genomic_DNA"/>
</dbReference>
<keyword evidence="2" id="KW-1185">Reference proteome</keyword>
<sequence>MTVLTAQGISSLAVELLTRTLVLPMTVSRIPGAEFAGSNGDTLTVRVPQPSTARTQATPGATITYDDVDEVPVDVTMSHLYHAKLVSDQELSMQLEDFGRQITRPQVAAVATRAENLLGTAMNNLTADGTIDVDGSNIEELILEAREQLTRNDCPPDNRFLAVSPEVATFVLALENLSDVDRSGNSSALRDAVIGRYRGFTVVESNGLSAGRALAYHRSGFAFSNRVPVTPRGVTSSATAESGGVGMRQIFQYVPDKLSDATVVSTFAGAAAVPDNDSGTEFPRVFVMETASS</sequence>
<proteinExistence type="predicted"/>
<dbReference type="RefSeq" id="WP_281891748.1">
    <property type="nucleotide sequence ID" value="NZ_BSDI01000001.1"/>
</dbReference>
<gene>
    <name evidence="1" type="ORF">Pa4123_01780</name>
</gene>